<reference evidence="9 10" key="1">
    <citation type="submission" date="2019-05" db="EMBL/GenBank/DDBJ databases">
        <title>Draft genome sequence of Actinomadura geliboluensis A8036.</title>
        <authorList>
            <person name="Saricaoglu S."/>
            <person name="Isik K."/>
        </authorList>
    </citation>
    <scope>NUCLEOTIDE SEQUENCE [LARGE SCALE GENOMIC DNA]</scope>
    <source>
        <strain evidence="9 10">A8036</strain>
    </source>
</reference>
<dbReference type="Pfam" id="PF09335">
    <property type="entry name" value="VTT_dom"/>
    <property type="match status" value="1"/>
</dbReference>
<organism evidence="9 10">
    <name type="scientific">Actinomadura geliboluensis</name>
    <dbReference type="NCBI Taxonomy" id="882440"/>
    <lineage>
        <taxon>Bacteria</taxon>
        <taxon>Bacillati</taxon>
        <taxon>Actinomycetota</taxon>
        <taxon>Actinomycetes</taxon>
        <taxon>Streptosporangiales</taxon>
        <taxon>Thermomonosporaceae</taxon>
        <taxon>Actinomadura</taxon>
    </lineage>
</organism>
<protein>
    <submittedName>
        <fullName evidence="9">DedA family protein</fullName>
    </submittedName>
</protein>
<feature type="transmembrane region" description="Helical" evidence="7">
    <location>
        <begin position="77"/>
        <end position="97"/>
    </location>
</feature>
<dbReference type="GO" id="GO:0005886">
    <property type="term" value="C:plasma membrane"/>
    <property type="evidence" value="ECO:0007669"/>
    <property type="project" value="UniProtKB-SubCell"/>
</dbReference>
<keyword evidence="5 7" id="KW-1133">Transmembrane helix</keyword>
<evidence type="ECO:0000256" key="4">
    <source>
        <dbReference type="ARBA" id="ARBA00022692"/>
    </source>
</evidence>
<comment type="subcellular location">
    <subcellularLocation>
        <location evidence="1 7">Cell membrane</location>
        <topology evidence="1 7">Multi-pass membrane protein</topology>
    </subcellularLocation>
</comment>
<evidence type="ECO:0000256" key="7">
    <source>
        <dbReference type="RuleBase" id="RU367016"/>
    </source>
</evidence>
<keyword evidence="4 7" id="KW-0812">Transmembrane</keyword>
<accession>A0A5S4GA47</accession>
<dbReference type="EMBL" id="VCKZ01000363">
    <property type="protein sequence ID" value="TMR29887.1"/>
    <property type="molecule type" value="Genomic_DNA"/>
</dbReference>
<feature type="domain" description="VTT" evidence="8">
    <location>
        <begin position="84"/>
        <end position="208"/>
    </location>
</feature>
<keyword evidence="10" id="KW-1185">Reference proteome</keyword>
<keyword evidence="3 7" id="KW-1003">Cell membrane</keyword>
<evidence type="ECO:0000256" key="1">
    <source>
        <dbReference type="ARBA" id="ARBA00004651"/>
    </source>
</evidence>
<evidence type="ECO:0000313" key="10">
    <source>
        <dbReference type="Proteomes" id="UP000305238"/>
    </source>
</evidence>
<feature type="transmembrane region" description="Helical" evidence="7">
    <location>
        <begin position="189"/>
        <end position="209"/>
    </location>
</feature>
<dbReference type="InterPro" id="IPR032816">
    <property type="entry name" value="VTT_dom"/>
</dbReference>
<evidence type="ECO:0000256" key="5">
    <source>
        <dbReference type="ARBA" id="ARBA00022989"/>
    </source>
</evidence>
<feature type="transmembrane region" description="Helical" evidence="7">
    <location>
        <begin position="221"/>
        <end position="242"/>
    </location>
</feature>
<dbReference type="PANTHER" id="PTHR30353:SF0">
    <property type="entry name" value="TRANSMEMBRANE PROTEIN"/>
    <property type="match status" value="1"/>
</dbReference>
<evidence type="ECO:0000256" key="2">
    <source>
        <dbReference type="ARBA" id="ARBA00010792"/>
    </source>
</evidence>
<gene>
    <name evidence="9" type="ORF">ETD96_34720</name>
</gene>
<feature type="transmembrane region" description="Helical" evidence="7">
    <location>
        <begin position="157"/>
        <end position="177"/>
    </location>
</feature>
<evidence type="ECO:0000256" key="3">
    <source>
        <dbReference type="ARBA" id="ARBA00022475"/>
    </source>
</evidence>
<dbReference type="OrthoDB" id="9813426at2"/>
<evidence type="ECO:0000313" key="9">
    <source>
        <dbReference type="EMBL" id="TMR29887.1"/>
    </source>
</evidence>
<sequence length="248" mass="26970">MGTRAGEVFARHQRPRPRRTRLPERALGRAIWGTVPVRGSPDWGRGEVLDSVTSWLGGLSGPVVYGVVGGLVFCEDALFFGFVLPGETAVVLGGVIAGQHRVSIVWLCAVVAVAAIVGDFVGYMIGRRVGPAILDTRMLRPHRDRVDKARDLIQRRGGVAVFLGRFIAFFRAVMPALAGMSRMPRHVFLLYNAAGGLLWGVGFTLLGYFAGSAYSRIEHVAGRVVAIVVACVVVVGVIVWRVRRRRAR</sequence>
<evidence type="ECO:0000256" key="6">
    <source>
        <dbReference type="ARBA" id="ARBA00023136"/>
    </source>
</evidence>
<dbReference type="PANTHER" id="PTHR30353">
    <property type="entry name" value="INNER MEMBRANE PROTEIN DEDA-RELATED"/>
    <property type="match status" value="1"/>
</dbReference>
<proteinExistence type="inferred from homology"/>
<comment type="caution">
    <text evidence="9">The sequence shown here is derived from an EMBL/GenBank/DDBJ whole genome shotgun (WGS) entry which is preliminary data.</text>
</comment>
<keyword evidence="6 7" id="KW-0472">Membrane</keyword>
<evidence type="ECO:0000259" key="8">
    <source>
        <dbReference type="Pfam" id="PF09335"/>
    </source>
</evidence>
<comment type="similarity">
    <text evidence="2 7">Belongs to the DedA family.</text>
</comment>
<dbReference type="InterPro" id="IPR032818">
    <property type="entry name" value="DedA-like"/>
</dbReference>
<feature type="transmembrane region" description="Helical" evidence="7">
    <location>
        <begin position="104"/>
        <end position="125"/>
    </location>
</feature>
<name>A0A5S4GA47_9ACTN</name>
<dbReference type="AlphaFoldDB" id="A0A5S4GA47"/>
<dbReference type="Proteomes" id="UP000305238">
    <property type="component" value="Unassembled WGS sequence"/>
</dbReference>